<dbReference type="SUPFAM" id="SSF48452">
    <property type="entry name" value="TPR-like"/>
    <property type="match status" value="1"/>
</dbReference>
<reference evidence="4 5" key="1">
    <citation type="submission" date="2015-08" db="EMBL/GenBank/DDBJ databases">
        <authorList>
            <person name="Babu N.S."/>
            <person name="Beckwith C.J."/>
            <person name="Beseler K.G."/>
            <person name="Brison A."/>
            <person name="Carone J.V."/>
            <person name="Caskin T.P."/>
            <person name="Diamond M."/>
            <person name="Durham M.E."/>
            <person name="Foxe J.M."/>
            <person name="Go M."/>
            <person name="Henderson B.A."/>
            <person name="Jones I.B."/>
            <person name="McGettigan J.A."/>
            <person name="Micheletti S.J."/>
            <person name="Nasrallah M.E."/>
            <person name="Ortiz D."/>
            <person name="Piller C.R."/>
            <person name="Privatt S.R."/>
            <person name="Schneider S.L."/>
            <person name="Sharp S."/>
            <person name="Smith T.C."/>
            <person name="Stanton J.D."/>
            <person name="Ullery H.E."/>
            <person name="Wilson R.J."/>
            <person name="Serrano M.G."/>
            <person name="Buck G."/>
            <person name="Lee V."/>
            <person name="Wang Y."/>
            <person name="Carvalho R."/>
            <person name="Voegtly L."/>
            <person name="Shi R."/>
            <person name="Duckworth R."/>
            <person name="Johnson A."/>
            <person name="Loviza R."/>
            <person name="Walstead R."/>
            <person name="Shah Z."/>
            <person name="Kiflezghi M."/>
            <person name="Wade K."/>
            <person name="Ball S.L."/>
            <person name="Bradley K.W."/>
            <person name="Asai D.J."/>
            <person name="Bowman C.A."/>
            <person name="Russell D.A."/>
            <person name="Pope W.H."/>
            <person name="Jacobs-Sera D."/>
            <person name="Hendrix R.W."/>
            <person name="Hatfull G.F."/>
        </authorList>
    </citation>
    <scope>NUCLEOTIDE SEQUENCE [LARGE SCALE GENOMIC DNA]</scope>
    <source>
        <strain evidence="4 5">DSM 27710</strain>
    </source>
</reference>
<dbReference type="SUPFAM" id="SSF55486">
    <property type="entry name" value="Metalloproteases ('zincins'), catalytic domain"/>
    <property type="match status" value="1"/>
</dbReference>
<keyword evidence="1" id="KW-0677">Repeat</keyword>
<sequence>MATRSDERLEALLRESARSLDAGNLDESLARAEEAVDLAPRSGAAHCAKAEALAALDRDEEAISSFDRAIALDKNDLDAIWGAAELFVTRMGEDPAVLERGLTLCRRGAKIARRRGEEEIAAELSFLEAIALSALGEPAAALTLLDEVRGILGDDPELLLERAFALFELCRFDDVQQELESLLREEPDLAWAHHYLGLVAERSDDLRLAEKHFAKARELSPEDFPEPVRLTETEFDEVVEEALKELPDQVRRYLSNVAIAVEPLPRLEEIQGPDPLSPSILGVFRGSPLKDKGTFDPWSHFPNSIVLYQRNLERFAVDREELIDEIGVTLLHEVGHFLGFDEDDLRERDLH</sequence>
<dbReference type="EMBL" id="CP012332">
    <property type="protein sequence ID" value="AKU91680.1"/>
    <property type="molecule type" value="Genomic_DNA"/>
</dbReference>
<dbReference type="InterPro" id="IPR051012">
    <property type="entry name" value="CellSynth/LPSAsmb/PSIAsmb"/>
</dbReference>
<evidence type="ECO:0000256" key="3">
    <source>
        <dbReference type="PROSITE-ProRule" id="PRU00339"/>
    </source>
</evidence>
<dbReference type="KEGG" id="vin:AKJ08_2067"/>
<dbReference type="Proteomes" id="UP000055590">
    <property type="component" value="Chromosome"/>
</dbReference>
<dbReference type="InterPro" id="IPR010428">
    <property type="entry name" value="Zincin_1"/>
</dbReference>
<name>A0A0K1PDT5_9BACT</name>
<evidence type="ECO:0000313" key="5">
    <source>
        <dbReference type="Proteomes" id="UP000055590"/>
    </source>
</evidence>
<dbReference type="CDD" id="cd12952">
    <property type="entry name" value="MMP_ACEL2062"/>
    <property type="match status" value="1"/>
</dbReference>
<protein>
    <submittedName>
        <fullName evidence="4">Uncharacterized protein</fullName>
    </submittedName>
</protein>
<dbReference type="Pfam" id="PF06262">
    <property type="entry name" value="Zincin_1"/>
    <property type="match status" value="1"/>
</dbReference>
<keyword evidence="5" id="KW-1185">Reference proteome</keyword>
<dbReference type="PANTHER" id="PTHR45586">
    <property type="entry name" value="TPR REPEAT-CONTAINING PROTEIN PA4667"/>
    <property type="match status" value="1"/>
</dbReference>
<evidence type="ECO:0000256" key="1">
    <source>
        <dbReference type="ARBA" id="ARBA00022737"/>
    </source>
</evidence>
<dbReference type="Gene3D" id="3.30.2010.20">
    <property type="match status" value="1"/>
</dbReference>
<dbReference type="AlphaFoldDB" id="A0A0K1PDT5"/>
<dbReference type="RefSeq" id="WP_050725958.1">
    <property type="nucleotide sequence ID" value="NZ_CP012332.1"/>
</dbReference>
<proteinExistence type="predicted"/>
<dbReference type="InterPro" id="IPR011990">
    <property type="entry name" value="TPR-like_helical_dom_sf"/>
</dbReference>
<dbReference type="SMART" id="SM00028">
    <property type="entry name" value="TPR"/>
    <property type="match status" value="4"/>
</dbReference>
<dbReference type="PANTHER" id="PTHR45586:SF1">
    <property type="entry name" value="LIPOPOLYSACCHARIDE ASSEMBLY PROTEIN B"/>
    <property type="match status" value="1"/>
</dbReference>
<accession>A0A0K1PDT5</accession>
<gene>
    <name evidence="4" type="ORF">AKJ08_2067</name>
</gene>
<dbReference type="PROSITE" id="PS50005">
    <property type="entry name" value="TPR"/>
    <property type="match status" value="1"/>
</dbReference>
<evidence type="ECO:0000256" key="2">
    <source>
        <dbReference type="ARBA" id="ARBA00022803"/>
    </source>
</evidence>
<dbReference type="OrthoDB" id="9806895at2"/>
<evidence type="ECO:0000313" key="4">
    <source>
        <dbReference type="EMBL" id="AKU91680.1"/>
    </source>
</evidence>
<dbReference type="Gene3D" id="1.25.40.10">
    <property type="entry name" value="Tetratricopeptide repeat domain"/>
    <property type="match status" value="2"/>
</dbReference>
<keyword evidence="2 3" id="KW-0802">TPR repeat</keyword>
<organism evidence="4 5">
    <name type="scientific">Vulgatibacter incomptus</name>
    <dbReference type="NCBI Taxonomy" id="1391653"/>
    <lineage>
        <taxon>Bacteria</taxon>
        <taxon>Pseudomonadati</taxon>
        <taxon>Myxococcota</taxon>
        <taxon>Myxococcia</taxon>
        <taxon>Myxococcales</taxon>
        <taxon>Cystobacterineae</taxon>
        <taxon>Vulgatibacteraceae</taxon>
        <taxon>Vulgatibacter</taxon>
    </lineage>
</organism>
<dbReference type="STRING" id="1391653.AKJ08_2067"/>
<dbReference type="Pfam" id="PF14559">
    <property type="entry name" value="TPR_19"/>
    <property type="match status" value="1"/>
</dbReference>
<feature type="repeat" description="TPR" evidence="3">
    <location>
        <begin position="190"/>
        <end position="223"/>
    </location>
</feature>
<dbReference type="InterPro" id="IPR038555">
    <property type="entry name" value="Zincin_1_sf"/>
</dbReference>
<dbReference type="InterPro" id="IPR019734">
    <property type="entry name" value="TPR_rpt"/>
</dbReference>